<sequence length="63" mass="6336">MSAVSTPSTTFGATMASATPSATPASSLPCCDATPAAMTKQVETCIEVSVEGDATYRIRGGHL</sequence>
<gene>
    <name evidence="2" type="ORF">GN958_ATG12937</name>
</gene>
<name>A0A8S9UGB0_PHYIN</name>
<dbReference type="EMBL" id="JAACNO010001745">
    <property type="protein sequence ID" value="KAF4137984.1"/>
    <property type="molecule type" value="Genomic_DNA"/>
</dbReference>
<dbReference type="Proteomes" id="UP000704712">
    <property type="component" value="Unassembled WGS sequence"/>
</dbReference>
<reference evidence="2" key="1">
    <citation type="submission" date="2020-03" db="EMBL/GenBank/DDBJ databases">
        <title>Hybrid Assembly of Korean Phytophthora infestans isolates.</title>
        <authorList>
            <person name="Prokchorchik M."/>
            <person name="Lee Y."/>
            <person name="Seo J."/>
            <person name="Cho J.-H."/>
            <person name="Park Y.-E."/>
            <person name="Jang D.-C."/>
            <person name="Im J.-S."/>
            <person name="Choi J.-G."/>
            <person name="Park H.-J."/>
            <person name="Lee G.-B."/>
            <person name="Lee Y.-G."/>
            <person name="Hong S.-Y."/>
            <person name="Cho K."/>
            <person name="Sohn K.H."/>
        </authorList>
    </citation>
    <scope>NUCLEOTIDE SEQUENCE</scope>
    <source>
        <strain evidence="2">KR_2_A2</strain>
    </source>
</reference>
<organism evidence="2 3">
    <name type="scientific">Phytophthora infestans</name>
    <name type="common">Potato late blight agent</name>
    <name type="synonym">Botrytis infestans</name>
    <dbReference type="NCBI Taxonomy" id="4787"/>
    <lineage>
        <taxon>Eukaryota</taxon>
        <taxon>Sar</taxon>
        <taxon>Stramenopiles</taxon>
        <taxon>Oomycota</taxon>
        <taxon>Peronosporomycetes</taxon>
        <taxon>Peronosporales</taxon>
        <taxon>Peronosporaceae</taxon>
        <taxon>Phytophthora</taxon>
    </lineage>
</organism>
<evidence type="ECO:0000313" key="2">
    <source>
        <dbReference type="EMBL" id="KAF4137984.1"/>
    </source>
</evidence>
<feature type="compositionally biased region" description="Polar residues" evidence="1">
    <location>
        <begin position="1"/>
        <end position="12"/>
    </location>
</feature>
<evidence type="ECO:0000313" key="3">
    <source>
        <dbReference type="Proteomes" id="UP000704712"/>
    </source>
</evidence>
<feature type="compositionally biased region" description="Low complexity" evidence="1">
    <location>
        <begin position="16"/>
        <end position="26"/>
    </location>
</feature>
<dbReference type="AlphaFoldDB" id="A0A8S9UGB0"/>
<accession>A0A8S9UGB0</accession>
<evidence type="ECO:0000256" key="1">
    <source>
        <dbReference type="SAM" id="MobiDB-lite"/>
    </source>
</evidence>
<protein>
    <submittedName>
        <fullName evidence="2">Uncharacterized protein</fullName>
    </submittedName>
</protein>
<proteinExistence type="predicted"/>
<comment type="caution">
    <text evidence="2">The sequence shown here is derived from an EMBL/GenBank/DDBJ whole genome shotgun (WGS) entry which is preliminary data.</text>
</comment>
<feature type="region of interest" description="Disordered" evidence="1">
    <location>
        <begin position="1"/>
        <end position="26"/>
    </location>
</feature>